<feature type="non-terminal residue" evidence="1">
    <location>
        <position position="54"/>
    </location>
</feature>
<organism evidence="1 2">
    <name type="scientific">Cetraspora pellucida</name>
    <dbReference type="NCBI Taxonomy" id="1433469"/>
    <lineage>
        <taxon>Eukaryota</taxon>
        <taxon>Fungi</taxon>
        <taxon>Fungi incertae sedis</taxon>
        <taxon>Mucoromycota</taxon>
        <taxon>Glomeromycotina</taxon>
        <taxon>Glomeromycetes</taxon>
        <taxon>Diversisporales</taxon>
        <taxon>Gigasporaceae</taxon>
        <taxon>Cetraspora</taxon>
    </lineage>
</organism>
<sequence length="54" mass="6209">MNIKQLLNDSLELPEQLPENIAATLPPNYDYIVSEIQQLPDYITSEGFLVNQFK</sequence>
<dbReference type="EMBL" id="CAJVPW010002572">
    <property type="protein sequence ID" value="CAG8509240.1"/>
    <property type="molecule type" value="Genomic_DNA"/>
</dbReference>
<protein>
    <submittedName>
        <fullName evidence="1">4180_t:CDS:1</fullName>
    </submittedName>
</protein>
<name>A0ACA9L443_9GLOM</name>
<dbReference type="Proteomes" id="UP000789366">
    <property type="component" value="Unassembled WGS sequence"/>
</dbReference>
<gene>
    <name evidence="1" type="ORF">SPELUC_LOCUS3397</name>
</gene>
<accession>A0ACA9L443</accession>
<proteinExistence type="predicted"/>
<comment type="caution">
    <text evidence="1">The sequence shown here is derived from an EMBL/GenBank/DDBJ whole genome shotgun (WGS) entry which is preliminary data.</text>
</comment>
<keyword evidence="2" id="KW-1185">Reference proteome</keyword>
<evidence type="ECO:0000313" key="2">
    <source>
        <dbReference type="Proteomes" id="UP000789366"/>
    </source>
</evidence>
<reference evidence="1" key="1">
    <citation type="submission" date="2021-06" db="EMBL/GenBank/DDBJ databases">
        <authorList>
            <person name="Kallberg Y."/>
            <person name="Tangrot J."/>
            <person name="Rosling A."/>
        </authorList>
    </citation>
    <scope>NUCLEOTIDE SEQUENCE</scope>
    <source>
        <strain evidence="1">28 12/20/2015</strain>
    </source>
</reference>
<evidence type="ECO:0000313" key="1">
    <source>
        <dbReference type="EMBL" id="CAG8509240.1"/>
    </source>
</evidence>